<dbReference type="RefSeq" id="WP_310138288.1">
    <property type="nucleotide sequence ID" value="NZ_JAVDTR010000004.1"/>
</dbReference>
<accession>A0AAP5H391</accession>
<comment type="caution">
    <text evidence="1">The sequence shown here is derived from an EMBL/GenBank/DDBJ whole genome shotgun (WGS) entry which is preliminary data.</text>
</comment>
<dbReference type="AlphaFoldDB" id="A0AAP5H391"/>
<proteinExistence type="predicted"/>
<protein>
    <submittedName>
        <fullName evidence="1">Uncharacterized protein</fullName>
    </submittedName>
</protein>
<dbReference type="EMBL" id="JAVDTR010000004">
    <property type="protein sequence ID" value="MDR6723284.1"/>
    <property type="molecule type" value="Genomic_DNA"/>
</dbReference>
<organism evidence="1 2">
    <name type="scientific">Paenibacillus amylolyticus</name>
    <dbReference type="NCBI Taxonomy" id="1451"/>
    <lineage>
        <taxon>Bacteria</taxon>
        <taxon>Bacillati</taxon>
        <taxon>Bacillota</taxon>
        <taxon>Bacilli</taxon>
        <taxon>Bacillales</taxon>
        <taxon>Paenibacillaceae</taxon>
        <taxon>Paenibacillus</taxon>
    </lineage>
</organism>
<name>A0AAP5H391_PAEAM</name>
<gene>
    <name evidence="1" type="ORF">J2W91_001736</name>
</gene>
<evidence type="ECO:0000313" key="1">
    <source>
        <dbReference type="EMBL" id="MDR6723284.1"/>
    </source>
</evidence>
<sequence length="154" mass="17967">MLEAQNWRGDATLIMHYEDIRKLPDYCAADFLHTLFHDALQHLENGTNDKQEFLLILSELTDRQAMTYELLEKELRDNIDQVLRKLWNTDSYDEVDIMLSLVVNLGLKGCFSQVQNSLHQDNKIDPAIRSEIEETIAEVGEHIANPLHSLERYR</sequence>
<dbReference type="Proteomes" id="UP001254832">
    <property type="component" value="Unassembled WGS sequence"/>
</dbReference>
<reference evidence="1" key="1">
    <citation type="submission" date="2023-07" db="EMBL/GenBank/DDBJ databases">
        <title>Sorghum-associated microbial communities from plants grown in Nebraska, USA.</title>
        <authorList>
            <person name="Schachtman D."/>
        </authorList>
    </citation>
    <scope>NUCLEOTIDE SEQUENCE</scope>
    <source>
        <strain evidence="1">BE80</strain>
    </source>
</reference>
<evidence type="ECO:0000313" key="2">
    <source>
        <dbReference type="Proteomes" id="UP001254832"/>
    </source>
</evidence>